<comment type="similarity">
    <text evidence="2 5">Belongs to the glycosyl hydrolase 72 family.</text>
</comment>
<dbReference type="GO" id="GO:0005886">
    <property type="term" value="C:plasma membrane"/>
    <property type="evidence" value="ECO:0007669"/>
    <property type="project" value="UniProtKB-SubCell"/>
</dbReference>
<keyword evidence="5" id="KW-0336">GPI-anchor</keyword>
<evidence type="ECO:0000256" key="4">
    <source>
        <dbReference type="ARBA" id="ARBA00023180"/>
    </source>
</evidence>
<feature type="region of interest" description="Disordered" evidence="6">
    <location>
        <begin position="423"/>
        <end position="467"/>
    </location>
</feature>
<sequence>MLMQTALVALAATAVSAVKPLKLQGTDFVDQHGNKFQIVGAAYQPGGSSGYDPEKGKDPLSDPETCMRDAALMQILGMNTIRVYNLDPNANHDECASIFNAAGMYMILDVNSPLVGEALSSWQPWTSYYTAYVERTFAIVEAFKNYPNTLMFFMGNEVINDIDSAKDVPPYLRAVTRDIKTYIKKHSSRAIPVGYSAADVREVLWDTWNYMQCTDNGKADDLSRADVFAINSYSWCGPDATYKTSSYDVLTDGFSNSSVPVFFSEFGCNTPAPRYWNEIQAIYGDEMTHSFDGAVAYEWTEEDNHYGLVQIQDGTLQIMGDFNRLKAQFAKVDWKSVQSQAAAKSSPAPPKCSEGLIKEDGFNSNFTLPVPPPGTQDLIDKGIKNAPSGKLVKISDWSVKLPVKDSDGNVMKDLKVVPLSDDENNVIGKNKADTGSTNDTSSDSPNKDISKGVDNGSSDSTKPASAGAMTSPVAWAMALPLLALFLA</sequence>
<dbReference type="Gene3D" id="3.20.20.80">
    <property type="entry name" value="Glycosidases"/>
    <property type="match status" value="1"/>
</dbReference>
<feature type="signal peptide" evidence="5">
    <location>
        <begin position="1"/>
        <end position="17"/>
    </location>
</feature>
<dbReference type="Proteomes" id="UP000053831">
    <property type="component" value="Unassembled WGS sequence"/>
</dbReference>
<dbReference type="PANTHER" id="PTHR31468:SF4">
    <property type="entry name" value="1,3-BETA-GLUCANOSYLTRANSFERASE GAS3-RELATED"/>
    <property type="match status" value="1"/>
</dbReference>
<dbReference type="EMBL" id="LGSR01000006">
    <property type="protein sequence ID" value="KOS22633.1"/>
    <property type="molecule type" value="Genomic_DNA"/>
</dbReference>
<accession>A0A0M9VX00</accession>
<gene>
    <name evidence="7" type="ORF">ESCO_002211</name>
</gene>
<dbReference type="PANTHER" id="PTHR31468">
    <property type="entry name" value="1,3-BETA-GLUCANOSYLTRANSFERASE GAS1"/>
    <property type="match status" value="1"/>
</dbReference>
<dbReference type="SUPFAM" id="SSF51445">
    <property type="entry name" value="(Trans)glycosidases"/>
    <property type="match status" value="1"/>
</dbReference>
<feature type="compositionally biased region" description="Low complexity" evidence="6">
    <location>
        <begin position="433"/>
        <end position="444"/>
    </location>
</feature>
<evidence type="ECO:0000256" key="5">
    <source>
        <dbReference type="RuleBase" id="RU361209"/>
    </source>
</evidence>
<dbReference type="GO" id="GO:0031505">
    <property type="term" value="P:fungal-type cell wall organization"/>
    <property type="evidence" value="ECO:0007669"/>
    <property type="project" value="TreeGrafter"/>
</dbReference>
<keyword evidence="5" id="KW-0449">Lipoprotein</keyword>
<comment type="subcellular location">
    <subcellularLocation>
        <location evidence="1 5">Cell membrane</location>
        <topology evidence="1 5">Lipid-anchor</topology>
        <topology evidence="1 5">GPI-anchor</topology>
    </subcellularLocation>
</comment>
<dbReference type="GO" id="GO:0042124">
    <property type="term" value="F:1,3-beta-glucanosyltransferase activity"/>
    <property type="evidence" value="ECO:0007669"/>
    <property type="project" value="TreeGrafter"/>
</dbReference>
<keyword evidence="5" id="KW-0472">Membrane</keyword>
<evidence type="ECO:0000313" key="8">
    <source>
        <dbReference type="Proteomes" id="UP000053831"/>
    </source>
</evidence>
<reference evidence="7 8" key="1">
    <citation type="submission" date="2015-07" db="EMBL/GenBank/DDBJ databases">
        <title>The genome of the fungus Escovopsis weberi, a specialized disease agent of ant agriculture.</title>
        <authorList>
            <person name="de Man T.J."/>
            <person name="Stajich J.E."/>
            <person name="Kubicek C.P."/>
            <person name="Chenthamara K."/>
            <person name="Atanasova L."/>
            <person name="Druzhinina I.S."/>
            <person name="Birnbaum S."/>
            <person name="Barribeau S.M."/>
            <person name="Teiling C."/>
            <person name="Suen G."/>
            <person name="Currie C."/>
            <person name="Gerardo N.M."/>
        </authorList>
    </citation>
    <scope>NUCLEOTIDE SEQUENCE [LARGE SCALE GENOMIC DNA]</scope>
</reference>
<keyword evidence="8" id="KW-1185">Reference proteome</keyword>
<feature type="chain" id="PRO_5005732579" description="1,3-beta-glucanosyltransferase" evidence="5">
    <location>
        <begin position="18"/>
        <end position="487"/>
    </location>
</feature>
<keyword evidence="5" id="KW-0808">Transferase</keyword>
<proteinExistence type="inferred from homology"/>
<dbReference type="EC" id="2.4.1.-" evidence="5"/>
<protein>
    <recommendedName>
        <fullName evidence="5">1,3-beta-glucanosyltransferase</fullName>
        <ecNumber evidence="5">2.4.1.-</ecNumber>
    </recommendedName>
</protein>
<keyword evidence="3 5" id="KW-0732">Signal</keyword>
<dbReference type="GO" id="GO:0009277">
    <property type="term" value="C:fungal-type cell wall"/>
    <property type="evidence" value="ECO:0007669"/>
    <property type="project" value="EnsemblFungi"/>
</dbReference>
<dbReference type="InterPro" id="IPR017853">
    <property type="entry name" value="GH"/>
</dbReference>
<keyword evidence="4" id="KW-0325">Glycoprotein</keyword>
<dbReference type="GO" id="GO:0098552">
    <property type="term" value="C:side of membrane"/>
    <property type="evidence" value="ECO:0007669"/>
    <property type="project" value="UniProtKB-KW"/>
</dbReference>
<dbReference type="Pfam" id="PF03198">
    <property type="entry name" value="Glyco_hydro_72"/>
    <property type="match status" value="1"/>
</dbReference>
<comment type="caution">
    <text evidence="7">The sequence shown here is derived from an EMBL/GenBank/DDBJ whole genome shotgun (WGS) entry which is preliminary data.</text>
</comment>
<name>A0A0M9VX00_ESCWE</name>
<evidence type="ECO:0000256" key="2">
    <source>
        <dbReference type="ARBA" id="ARBA00007528"/>
    </source>
</evidence>
<dbReference type="GO" id="GO:0071970">
    <property type="term" value="P:fungal-type cell wall (1-&gt;3)-beta-D-glucan biosynthetic process"/>
    <property type="evidence" value="ECO:0007669"/>
    <property type="project" value="TreeGrafter"/>
</dbReference>
<comment type="function">
    <text evidence="5">Splits internally a 1,3-beta-glucan molecule and transfers the newly generated reducing end (the donor) to the non-reducing end of another 1,3-beta-glucan molecule (the acceptor) forming a 1,3-beta linkage, resulting in the elongation of 1,3-beta-glucan chains in the cell wall.</text>
</comment>
<dbReference type="AlphaFoldDB" id="A0A0M9VX00"/>
<evidence type="ECO:0000256" key="1">
    <source>
        <dbReference type="ARBA" id="ARBA00004609"/>
    </source>
</evidence>
<dbReference type="OrthoDB" id="421038at2759"/>
<evidence type="ECO:0000256" key="6">
    <source>
        <dbReference type="SAM" id="MobiDB-lite"/>
    </source>
</evidence>
<feature type="region of interest" description="Disordered" evidence="6">
    <location>
        <begin position="363"/>
        <end position="382"/>
    </location>
</feature>
<organism evidence="7 8">
    <name type="scientific">Escovopsis weberi</name>
    <dbReference type="NCBI Taxonomy" id="150374"/>
    <lineage>
        <taxon>Eukaryota</taxon>
        <taxon>Fungi</taxon>
        <taxon>Dikarya</taxon>
        <taxon>Ascomycota</taxon>
        <taxon>Pezizomycotina</taxon>
        <taxon>Sordariomycetes</taxon>
        <taxon>Hypocreomycetidae</taxon>
        <taxon>Hypocreales</taxon>
        <taxon>Hypocreaceae</taxon>
        <taxon>Escovopsis</taxon>
    </lineage>
</organism>
<evidence type="ECO:0000256" key="3">
    <source>
        <dbReference type="ARBA" id="ARBA00022729"/>
    </source>
</evidence>
<evidence type="ECO:0000313" key="7">
    <source>
        <dbReference type="EMBL" id="KOS22633.1"/>
    </source>
</evidence>
<dbReference type="InterPro" id="IPR004886">
    <property type="entry name" value="Glucanosyltransferase"/>
</dbReference>